<protein>
    <submittedName>
        <fullName evidence="1">Uncharacterized protein</fullName>
    </submittedName>
</protein>
<evidence type="ECO:0000313" key="1">
    <source>
        <dbReference type="EMBL" id="SFR93612.1"/>
    </source>
</evidence>
<gene>
    <name evidence="1" type="ORF">SAMN05661086_02598</name>
</gene>
<sequence>MQTCNQNSTIECIEKNVYEINAVYSSSKTIQEILIEMLIKKVEQDLRW</sequence>
<dbReference type="Proteomes" id="UP000199659">
    <property type="component" value="Unassembled WGS sequence"/>
</dbReference>
<dbReference type="STRING" id="37658.SAMN05661086_02598"/>
<accession>A0A1I6KQS7</accession>
<organism evidence="1 2">
    <name type="scientific">Anaeromicropila populeti</name>
    <dbReference type="NCBI Taxonomy" id="37658"/>
    <lineage>
        <taxon>Bacteria</taxon>
        <taxon>Bacillati</taxon>
        <taxon>Bacillota</taxon>
        <taxon>Clostridia</taxon>
        <taxon>Lachnospirales</taxon>
        <taxon>Lachnospiraceae</taxon>
        <taxon>Anaeromicropila</taxon>
    </lineage>
</organism>
<evidence type="ECO:0000313" key="2">
    <source>
        <dbReference type="Proteomes" id="UP000199659"/>
    </source>
</evidence>
<reference evidence="1 2" key="1">
    <citation type="submission" date="2016-10" db="EMBL/GenBank/DDBJ databases">
        <authorList>
            <person name="de Groot N.N."/>
        </authorList>
    </citation>
    <scope>NUCLEOTIDE SEQUENCE [LARGE SCALE GENOMIC DNA]</scope>
    <source>
        <strain evidence="1 2">743A</strain>
    </source>
</reference>
<proteinExistence type="predicted"/>
<dbReference type="EMBL" id="FOYZ01000010">
    <property type="protein sequence ID" value="SFR93612.1"/>
    <property type="molecule type" value="Genomic_DNA"/>
</dbReference>
<name>A0A1I6KQS7_9FIRM</name>
<dbReference type="AlphaFoldDB" id="A0A1I6KQS7"/>
<keyword evidence="2" id="KW-1185">Reference proteome</keyword>